<dbReference type="Pfam" id="PF20732">
    <property type="entry name" value="NamZ_C"/>
    <property type="match status" value="1"/>
</dbReference>
<dbReference type="PANTHER" id="PTHR42915:SF1">
    <property type="entry name" value="PEPTIDOGLYCAN BETA-N-ACETYLMURAMIDASE NAMZ"/>
    <property type="match status" value="1"/>
</dbReference>
<dbReference type="EMBL" id="AYXY01000001">
    <property type="protein sequence ID" value="ETN96793.1"/>
    <property type="molecule type" value="Genomic_DNA"/>
</dbReference>
<accession>W2US26</accession>
<proteinExistence type="predicted"/>
<feature type="signal peptide" evidence="1">
    <location>
        <begin position="1"/>
        <end position="24"/>
    </location>
</feature>
<dbReference type="PATRIC" id="fig|1286632.3.peg.219"/>
<feature type="domain" description="Peptidoglycan beta-N-acetylmuramidase NamZ C-terminal" evidence="3">
    <location>
        <begin position="272"/>
        <end position="410"/>
    </location>
</feature>
<feature type="chain" id="PRO_5004827501" description="DUF1343 domain-containing protein" evidence="1">
    <location>
        <begin position="25"/>
        <end position="411"/>
    </location>
</feature>
<reference evidence="5" key="1">
    <citation type="submission" date="2013-11" db="EMBL/GenBank/DDBJ databases">
        <title>Draft genome sequence from a member of Zhouia, isolated tidal flat.</title>
        <authorList>
            <person name="Jin H."/>
            <person name="Jeon C.O."/>
        </authorList>
    </citation>
    <scope>NUCLEOTIDE SEQUENCE [LARGE SCALE GENOMIC DNA]</scope>
    <source>
        <strain evidence="5">AD3</strain>
    </source>
</reference>
<dbReference type="PROSITE" id="PS51257">
    <property type="entry name" value="PROKAR_LIPOPROTEIN"/>
    <property type="match status" value="1"/>
</dbReference>
<evidence type="ECO:0000313" key="4">
    <source>
        <dbReference type="EMBL" id="ETN96793.1"/>
    </source>
</evidence>
<dbReference type="Gene3D" id="3.90.1150.140">
    <property type="match status" value="1"/>
</dbReference>
<dbReference type="InterPro" id="IPR048502">
    <property type="entry name" value="NamZ_N"/>
</dbReference>
<dbReference type="Gene3D" id="3.40.50.12170">
    <property type="entry name" value="Uncharacterised protein PF07075, DUF1343"/>
    <property type="match status" value="1"/>
</dbReference>
<dbReference type="PANTHER" id="PTHR42915">
    <property type="entry name" value="HYPOTHETICAL 460 KDA PROTEIN IN FEUA-SIGW INTERGENIC REGION [PRECURSOR]"/>
    <property type="match status" value="1"/>
</dbReference>
<reference evidence="4 5" key="2">
    <citation type="journal article" date="2016" name="Genome Announc.">
        <title>Draft Genome Sequence of Zhouia amylolytica AD3, Isolated from Tidal Flat Sediment.</title>
        <authorList>
            <person name="Jia B."/>
            <person name="Jin H.M."/>
            <person name="Lee H.J."/>
            <person name="Jeon C.O."/>
        </authorList>
    </citation>
    <scope>NUCLEOTIDE SEQUENCE [LARGE SCALE GENOMIC DNA]</scope>
    <source>
        <strain evidence="4 5">AD3</strain>
    </source>
</reference>
<protein>
    <recommendedName>
        <fullName evidence="6">DUF1343 domain-containing protein</fullName>
    </recommendedName>
</protein>
<dbReference type="STRING" id="376730.SAMN04487906_2303"/>
<feature type="domain" description="Peptidoglycan beta-N-acetylmuramidase NamZ N-terminal" evidence="2">
    <location>
        <begin position="64"/>
        <end position="267"/>
    </location>
</feature>
<gene>
    <name evidence="4" type="ORF">P278_02190</name>
</gene>
<name>W2US26_9FLAO</name>
<keyword evidence="5" id="KW-1185">Reference proteome</keyword>
<dbReference type="GO" id="GO:0033922">
    <property type="term" value="F:peptidoglycan beta-N-acetylmuramidase activity"/>
    <property type="evidence" value="ECO:0007669"/>
    <property type="project" value="InterPro"/>
</dbReference>
<comment type="caution">
    <text evidence="4">The sequence shown here is derived from an EMBL/GenBank/DDBJ whole genome shotgun (WGS) entry which is preliminary data.</text>
</comment>
<dbReference type="Proteomes" id="UP000018850">
    <property type="component" value="Unassembled WGS sequence"/>
</dbReference>
<sequence>MKFKNTFLLLFLLMISCGNSHVLQQDPEIMSKDVQDTIRKPVDKIVLGVDRTQDYISKLIDKKVAVVANQTSVIFKSDTSYTHLVDSLLNSKIQITKVFAPEHGFRGEADAGEHVKDGKDAKTGLPLISLYGSNKKPTKAQLADVDIVVFDIQDVGVRFYTYISTMHYVMEACAENNIPVLVFDRPNPNGSYIDGPTLEKEHRSFLGMHTIPLVHGMTIAEYANMINNEGWLSNGVQCDLEVVLMKKYSRNMEYSLPIRPSPNLPNDKSIELYPSLGFFEGTDINAGRGTEFQFQRYGAPFLDQEIFTFSYTPVPNFGAKDPKHNGELCFGEDLSEEPAPHKVELKWLIKTYKGTADKLKFFKSRSFTLHAGTEELRKQIEDGWTEKEIRATWQEGIEAFKSIRKKYLLYN</sequence>
<dbReference type="RefSeq" id="WP_038260934.1">
    <property type="nucleotide sequence ID" value="NZ_AYXY01000001.1"/>
</dbReference>
<evidence type="ECO:0000259" key="2">
    <source>
        <dbReference type="Pfam" id="PF07075"/>
    </source>
</evidence>
<dbReference type="InterPro" id="IPR048503">
    <property type="entry name" value="NamZ_C"/>
</dbReference>
<dbReference type="InterPro" id="IPR008302">
    <property type="entry name" value="NamZ"/>
</dbReference>
<evidence type="ECO:0008006" key="6">
    <source>
        <dbReference type="Google" id="ProtNLM"/>
    </source>
</evidence>
<keyword evidence="1" id="KW-0732">Signal</keyword>
<dbReference type="AlphaFoldDB" id="W2US26"/>
<dbReference type="eggNOG" id="COG3876">
    <property type="taxonomic scope" value="Bacteria"/>
</dbReference>
<dbReference type="Pfam" id="PF07075">
    <property type="entry name" value="NamZ_N"/>
    <property type="match status" value="1"/>
</dbReference>
<evidence type="ECO:0000259" key="3">
    <source>
        <dbReference type="Pfam" id="PF20732"/>
    </source>
</evidence>
<evidence type="ECO:0000313" key="5">
    <source>
        <dbReference type="Proteomes" id="UP000018850"/>
    </source>
</evidence>
<dbReference type="PIRSF" id="PIRSF016719">
    <property type="entry name" value="UCP016719"/>
    <property type="match status" value="1"/>
</dbReference>
<evidence type="ECO:0000256" key="1">
    <source>
        <dbReference type="SAM" id="SignalP"/>
    </source>
</evidence>
<organism evidence="4 5">
    <name type="scientific">Zhouia amylolytica AD3</name>
    <dbReference type="NCBI Taxonomy" id="1286632"/>
    <lineage>
        <taxon>Bacteria</taxon>
        <taxon>Pseudomonadati</taxon>
        <taxon>Bacteroidota</taxon>
        <taxon>Flavobacteriia</taxon>
        <taxon>Flavobacteriales</taxon>
        <taxon>Flavobacteriaceae</taxon>
        <taxon>Zhouia</taxon>
    </lineage>
</organism>